<comment type="catalytic activity">
    <reaction evidence="10">
        <text>N-formyl-L-kynurenine + H2O = L-kynurenine + formate + H(+)</text>
        <dbReference type="Rhea" id="RHEA:13009"/>
        <dbReference type="ChEBI" id="CHEBI:15377"/>
        <dbReference type="ChEBI" id="CHEBI:15378"/>
        <dbReference type="ChEBI" id="CHEBI:15740"/>
        <dbReference type="ChEBI" id="CHEBI:57959"/>
        <dbReference type="ChEBI" id="CHEBI:58629"/>
        <dbReference type="EC" id="3.5.1.9"/>
    </reaction>
</comment>
<dbReference type="FunFam" id="3.50.30.50:FF:000001">
    <property type="entry name" value="Kynurenine formamidase"/>
    <property type="match status" value="1"/>
</dbReference>
<dbReference type="PANTHER" id="PTHR31118:SF32">
    <property type="entry name" value="KYNURENINE FORMAMIDASE"/>
    <property type="match status" value="1"/>
</dbReference>
<evidence type="ECO:0000256" key="5">
    <source>
        <dbReference type="ARBA" id="ARBA00014889"/>
    </source>
</evidence>
<dbReference type="EMBL" id="LAQJ01000056">
    <property type="protein sequence ID" value="KKO20856.1"/>
    <property type="molecule type" value="Genomic_DNA"/>
</dbReference>
<dbReference type="InterPro" id="IPR007325">
    <property type="entry name" value="KFase/CYL"/>
</dbReference>
<dbReference type="Gene3D" id="3.50.30.50">
    <property type="entry name" value="Putative cyclase"/>
    <property type="match status" value="1"/>
</dbReference>
<evidence type="ECO:0000256" key="9">
    <source>
        <dbReference type="ARBA" id="ARBA00023079"/>
    </source>
</evidence>
<dbReference type="Pfam" id="PF04199">
    <property type="entry name" value="Cyclase"/>
    <property type="match status" value="1"/>
</dbReference>
<comment type="subunit">
    <text evidence="3">Homodimer.</text>
</comment>
<evidence type="ECO:0000256" key="11">
    <source>
        <dbReference type="ARBA" id="ARBA00060547"/>
    </source>
</evidence>
<evidence type="ECO:0000256" key="1">
    <source>
        <dbReference type="ARBA" id="ARBA00001947"/>
    </source>
</evidence>
<organism evidence="12 13">
    <name type="scientific">Candidatus Brocadia fulgida</name>
    <dbReference type="NCBI Taxonomy" id="380242"/>
    <lineage>
        <taxon>Bacteria</taxon>
        <taxon>Pseudomonadati</taxon>
        <taxon>Planctomycetota</taxon>
        <taxon>Candidatus Brocadiia</taxon>
        <taxon>Candidatus Brocadiales</taxon>
        <taxon>Candidatus Brocadiaceae</taxon>
        <taxon>Candidatus Brocadia</taxon>
    </lineage>
</organism>
<evidence type="ECO:0000256" key="7">
    <source>
        <dbReference type="ARBA" id="ARBA00022801"/>
    </source>
</evidence>
<name>A0A0M2V124_9BACT</name>
<evidence type="ECO:0000256" key="6">
    <source>
        <dbReference type="ARBA" id="ARBA00022723"/>
    </source>
</evidence>
<keyword evidence="8" id="KW-0862">Zinc</keyword>
<keyword evidence="13" id="KW-1185">Reference proteome</keyword>
<dbReference type="AlphaFoldDB" id="A0A0M2V124"/>
<dbReference type="PANTHER" id="PTHR31118">
    <property type="entry name" value="CYCLASE-LIKE PROTEIN 2"/>
    <property type="match status" value="1"/>
</dbReference>
<reference evidence="12 13" key="1">
    <citation type="journal article" date="2013" name="BMC Microbiol.">
        <title>Identification of the type II cytochrome c maturation pathway in anammox bacteria by comparative genomics.</title>
        <authorList>
            <person name="Ferousi C."/>
            <person name="Speth D.R."/>
            <person name="Reimann J."/>
            <person name="Op den Camp H.J."/>
            <person name="Allen J.W."/>
            <person name="Keltjens J.T."/>
            <person name="Jetten M.S."/>
        </authorList>
    </citation>
    <scope>NUCLEOTIDE SEQUENCE [LARGE SCALE GENOMIC DNA]</scope>
    <source>
        <strain evidence="12">RU1</strain>
    </source>
</reference>
<evidence type="ECO:0000313" key="12">
    <source>
        <dbReference type="EMBL" id="KKO20856.1"/>
    </source>
</evidence>
<comment type="caution">
    <text evidence="12">The sequence shown here is derived from an EMBL/GenBank/DDBJ whole genome shotgun (WGS) entry which is preliminary data.</text>
</comment>
<evidence type="ECO:0000313" key="13">
    <source>
        <dbReference type="Proteomes" id="UP000034954"/>
    </source>
</evidence>
<evidence type="ECO:0000256" key="4">
    <source>
        <dbReference type="ARBA" id="ARBA00012930"/>
    </source>
</evidence>
<keyword evidence="7" id="KW-0378">Hydrolase</keyword>
<evidence type="ECO:0000256" key="8">
    <source>
        <dbReference type="ARBA" id="ARBA00022833"/>
    </source>
</evidence>
<comment type="cofactor">
    <cofactor evidence="1">
        <name>Zn(2+)</name>
        <dbReference type="ChEBI" id="CHEBI:29105"/>
    </cofactor>
</comment>
<dbReference type="GO" id="GO:0004061">
    <property type="term" value="F:arylformamidase activity"/>
    <property type="evidence" value="ECO:0007669"/>
    <property type="project" value="UniProtKB-EC"/>
</dbReference>
<dbReference type="GO" id="GO:0019441">
    <property type="term" value="P:L-tryptophan catabolic process to kynurenine"/>
    <property type="evidence" value="ECO:0007669"/>
    <property type="project" value="InterPro"/>
</dbReference>
<dbReference type="InterPro" id="IPR037175">
    <property type="entry name" value="KFase_sf"/>
</dbReference>
<evidence type="ECO:0000256" key="3">
    <source>
        <dbReference type="ARBA" id="ARBA00011738"/>
    </source>
</evidence>
<comment type="pathway">
    <text evidence="11">Amino-acid degradation; L-tryptophan degradation via kynurenine pathway; L-kynurenine from L-tryptophan: step 2/2.</text>
</comment>
<dbReference type="Proteomes" id="UP000034954">
    <property type="component" value="Unassembled WGS sequence"/>
</dbReference>
<gene>
    <name evidence="12" type="ORF">BROFUL_00414</name>
</gene>
<evidence type="ECO:0000256" key="2">
    <source>
        <dbReference type="ARBA" id="ARBA00002204"/>
    </source>
</evidence>
<comment type="function">
    <text evidence="2">Catalyzes the hydrolysis of N-formyl-L-kynurenine to L-kynurenine, the second step in the kynurenine pathway of tryptophan degradation.</text>
</comment>
<dbReference type="SUPFAM" id="SSF102198">
    <property type="entry name" value="Putative cyclase"/>
    <property type="match status" value="1"/>
</dbReference>
<dbReference type="PATRIC" id="fig|380242.3.peg.516"/>
<sequence length="211" mass="23559">MKPPFYDVTLTISDTLITWPADPAVSIRKTSLISRGDPCNLSELTFGSHCGTHIDAPYHLKENGISVDHIPLDTLIGNAKVFEIKNKEKIDAENLKSLEIEKCERVIFKTINSTYWKHSAFIEDFVYLTQAAAAYLAMHNVKLVGIDYLSVDKFDRVHADVHHILLNKGIIIIEGLDLNEVKPGEYELIALPLKIKDGDGSPARVVLRGHS</sequence>
<proteinExistence type="predicted"/>
<accession>A0A0M2V124</accession>
<keyword evidence="6" id="KW-0479">Metal-binding</keyword>
<evidence type="ECO:0000256" key="10">
    <source>
        <dbReference type="ARBA" id="ARBA00048496"/>
    </source>
</evidence>
<keyword evidence="9" id="KW-0823">Tryptophan catabolism</keyword>
<protein>
    <recommendedName>
        <fullName evidence="5">Kynurenine formamidase</fullName>
        <ecNumber evidence="4">3.5.1.9</ecNumber>
    </recommendedName>
</protein>
<dbReference type="GO" id="GO:0046872">
    <property type="term" value="F:metal ion binding"/>
    <property type="evidence" value="ECO:0007669"/>
    <property type="project" value="UniProtKB-KW"/>
</dbReference>
<dbReference type="EC" id="3.5.1.9" evidence="4"/>